<evidence type="ECO:0000313" key="4">
    <source>
        <dbReference type="EMBL" id="KAK3929478.1"/>
    </source>
</evidence>
<dbReference type="Proteomes" id="UP001219518">
    <property type="component" value="Unassembled WGS sequence"/>
</dbReference>
<dbReference type="GO" id="GO:0008270">
    <property type="term" value="F:zinc ion binding"/>
    <property type="evidence" value="ECO:0007669"/>
    <property type="project" value="UniProtKB-KW"/>
</dbReference>
<dbReference type="PROSITE" id="PS00028">
    <property type="entry name" value="ZINC_FINGER_C2H2_1"/>
    <property type="match status" value="4"/>
</dbReference>
<dbReference type="InterPro" id="IPR036236">
    <property type="entry name" value="Znf_C2H2_sf"/>
</dbReference>
<keyword evidence="1" id="KW-0862">Zinc</keyword>
<evidence type="ECO:0000256" key="1">
    <source>
        <dbReference type="PROSITE-ProRule" id="PRU00042"/>
    </source>
</evidence>
<name>A0AAE1LRJ8_9NEOP</name>
<comment type="caution">
    <text evidence="4">The sequence shown here is derived from an EMBL/GenBank/DDBJ whole genome shotgun (WGS) entry which is preliminary data.</text>
</comment>
<dbReference type="SMART" id="SM00355">
    <property type="entry name" value="ZnF_C2H2"/>
    <property type="match status" value="4"/>
</dbReference>
<keyword evidence="1" id="KW-0479">Metal-binding</keyword>
<dbReference type="SUPFAM" id="SSF57667">
    <property type="entry name" value="beta-beta-alpha zinc fingers"/>
    <property type="match status" value="1"/>
</dbReference>
<dbReference type="EMBL" id="JAHWGI010001401">
    <property type="protein sequence ID" value="KAK3929478.1"/>
    <property type="molecule type" value="Genomic_DNA"/>
</dbReference>
<gene>
    <name evidence="4" type="ORF">KUF71_003485</name>
</gene>
<evidence type="ECO:0000256" key="2">
    <source>
        <dbReference type="SAM" id="MobiDB-lite"/>
    </source>
</evidence>
<dbReference type="InterPro" id="IPR013087">
    <property type="entry name" value="Znf_C2H2_type"/>
</dbReference>
<evidence type="ECO:0000313" key="5">
    <source>
        <dbReference type="Proteomes" id="UP001219518"/>
    </source>
</evidence>
<dbReference type="AlphaFoldDB" id="A0AAE1LRJ8"/>
<protein>
    <submittedName>
        <fullName evidence="4">Zinc finger protein 236</fullName>
    </submittedName>
</protein>
<accession>A0AAE1LRJ8</accession>
<reference evidence="4" key="1">
    <citation type="submission" date="2021-07" db="EMBL/GenBank/DDBJ databases">
        <authorList>
            <person name="Catto M.A."/>
            <person name="Jacobson A."/>
            <person name="Kennedy G."/>
            <person name="Labadie P."/>
            <person name="Hunt B.G."/>
            <person name="Srinivasan R."/>
        </authorList>
    </citation>
    <scope>NUCLEOTIDE SEQUENCE</scope>
    <source>
        <strain evidence="4">PL_HMW_Pooled</strain>
        <tissue evidence="4">Head</tissue>
    </source>
</reference>
<feature type="domain" description="C2H2-type" evidence="3">
    <location>
        <begin position="67"/>
        <end position="94"/>
    </location>
</feature>
<reference evidence="4" key="2">
    <citation type="journal article" date="2023" name="BMC Genomics">
        <title>Pest status, molecular evolution, and epigenetic factors derived from the genome assembly of Frankliniella fusca, a thysanopteran phytovirus vector.</title>
        <authorList>
            <person name="Catto M.A."/>
            <person name="Labadie P.E."/>
            <person name="Jacobson A.L."/>
            <person name="Kennedy G.G."/>
            <person name="Srinivasan R."/>
            <person name="Hunt B.G."/>
        </authorList>
    </citation>
    <scope>NUCLEOTIDE SEQUENCE</scope>
    <source>
        <strain evidence="4">PL_HMW_Pooled</strain>
    </source>
</reference>
<organism evidence="4 5">
    <name type="scientific">Frankliniella fusca</name>
    <dbReference type="NCBI Taxonomy" id="407009"/>
    <lineage>
        <taxon>Eukaryota</taxon>
        <taxon>Metazoa</taxon>
        <taxon>Ecdysozoa</taxon>
        <taxon>Arthropoda</taxon>
        <taxon>Hexapoda</taxon>
        <taxon>Insecta</taxon>
        <taxon>Pterygota</taxon>
        <taxon>Neoptera</taxon>
        <taxon>Paraneoptera</taxon>
        <taxon>Thysanoptera</taxon>
        <taxon>Terebrantia</taxon>
        <taxon>Thripoidea</taxon>
        <taxon>Thripidae</taxon>
        <taxon>Frankliniella</taxon>
    </lineage>
</organism>
<sequence length="546" mass="61907">MGISIEAYRARIGLYHHRLKGYSTSVPPAQPLPVGAGLSSVGFPATVLLILLLIAGVEPNPGPNDSYKCKYCNLAFETIALYSKHVMVHSHWKNFGIQCCFCNLEFKSSASFASHITRLHREMRTTGNDTVIVSQPPAIFKCPVDSCNEKLDSRQKYMDHVPSHFTGLIAYQCKLGTCKSKISEKRQFQIHMCRSHPVATFAGTSSAVISSYHNDEALETFSLSEDTNEDYEIAMDSSDTSSKDRTTEDTTSGDPYPENMIKDDIARFYLKLEGEFMFASSTVQEISLEFQRLTEYSHHCMKRALKQQLYLLHLSEPDVKSIMHSTFKSDPVFNVHHKNEDVEHLASHHLRNKYWHKAFPYVEPKEIYFGGNEAGKKRVAQYVSIRETLQILLKDKDIKRMVLQSFERNNETSSIFQDYHDGSAYSAQVSTYESNKCLQLLLFEDAFDFAAFGPSAGKHKPIGFYYMLGNLPAEYRSKLDLIQLAYMVLEKDTKPTMQEELDGKDILKEALCPLLDELKVLKSEGFDIDDEMIPVCLLFLTGDSLG</sequence>
<keyword evidence="1" id="KW-0863">Zinc-finger</keyword>
<proteinExistence type="predicted"/>
<dbReference type="Gene3D" id="3.30.160.60">
    <property type="entry name" value="Classic Zinc Finger"/>
    <property type="match status" value="1"/>
</dbReference>
<keyword evidence="5" id="KW-1185">Reference proteome</keyword>
<evidence type="ECO:0000259" key="3">
    <source>
        <dbReference type="PROSITE" id="PS50157"/>
    </source>
</evidence>
<feature type="region of interest" description="Disordered" evidence="2">
    <location>
        <begin position="233"/>
        <end position="257"/>
    </location>
</feature>
<dbReference type="PROSITE" id="PS50157">
    <property type="entry name" value="ZINC_FINGER_C2H2_2"/>
    <property type="match status" value="1"/>
</dbReference>